<keyword evidence="4 11" id="KW-0349">Heme</keyword>
<feature type="domain" description="Cytochrome c" evidence="14">
    <location>
        <begin position="318"/>
        <end position="408"/>
    </location>
</feature>
<dbReference type="PROSITE" id="PS51007">
    <property type="entry name" value="CYTC"/>
    <property type="match status" value="3"/>
</dbReference>
<dbReference type="InterPro" id="IPR036909">
    <property type="entry name" value="Cyt_c-like_dom_sf"/>
</dbReference>
<dbReference type="PRINTS" id="PR00605">
    <property type="entry name" value="CYTCHROMECIC"/>
</dbReference>
<evidence type="ECO:0000259" key="14">
    <source>
        <dbReference type="PROSITE" id="PS51007"/>
    </source>
</evidence>
<dbReference type="OrthoDB" id="9811281at2"/>
<evidence type="ECO:0000313" key="16">
    <source>
        <dbReference type="EMBL" id="KOC93392.1"/>
    </source>
</evidence>
<evidence type="ECO:0000256" key="13">
    <source>
        <dbReference type="SAM" id="SignalP"/>
    </source>
</evidence>
<accession>A0A0L7TDG0</accession>
<dbReference type="PANTHER" id="PTHR35008">
    <property type="entry name" value="BLL4482 PROTEIN-RELATED"/>
    <property type="match status" value="1"/>
</dbReference>
<dbReference type="GO" id="GO:0016614">
    <property type="term" value="F:oxidoreductase activity, acting on CH-OH group of donors"/>
    <property type="evidence" value="ECO:0007669"/>
    <property type="project" value="InterPro"/>
</dbReference>
<sequence>MNKIKLAGVAVAVAAVVAGVLLYQNGNTSADNVADNTILMKQPLTTADADAVKRGKYIAIAGDCVACHTAPESKNAFAGGYAISTPFGGIYASNITPDAETGIGNWTERDFYRAVRHGKGKDGENLYPAMPYNAYIKVSDRDMHDLWMYMRSVKPVNYAVPETQLPFPYNIRLAMMGWNLLFFKNSGFTPDASQSAQWNRGAYLVEGLEHCAACHTPKNIIGGDTSAYLQGSNLSEWYAPEITSNTYTGIGNWSEDQIVDYLKLGSNHVAVAAGPMAEAVTHSTQHLTDEDLRAIAVYLKSQPGSDRQKPEPLKMDSAQMKMGENIYSINCTACHNSDGKGIPNLAASLADNPAIMGPDASSIITTILQGGRGAVTQGNPTSGAMPSFAWKFTDEQVAAAATYIRNAWGNAAPAVDAKEVAAKRKLLNLPEQMPQDVPTQH</sequence>
<evidence type="ECO:0000256" key="6">
    <source>
        <dbReference type="ARBA" id="ARBA00022729"/>
    </source>
</evidence>
<evidence type="ECO:0000313" key="17">
    <source>
        <dbReference type="Proteomes" id="UP000036851"/>
    </source>
</evidence>
<dbReference type="EMBL" id="JRXE01000016">
    <property type="protein sequence ID" value="KOC89374.1"/>
    <property type="molecule type" value="Genomic_DNA"/>
</dbReference>
<dbReference type="Gene3D" id="1.10.760.10">
    <property type="entry name" value="Cytochrome c-like domain"/>
    <property type="match status" value="3"/>
</dbReference>
<dbReference type="InterPro" id="IPR008168">
    <property type="entry name" value="Cyt_C_IC"/>
</dbReference>
<feature type="domain" description="Cytochrome c" evidence="14">
    <location>
        <begin position="50"/>
        <end position="154"/>
    </location>
</feature>
<evidence type="ECO:0000256" key="1">
    <source>
        <dbReference type="ARBA" id="ARBA00004236"/>
    </source>
</evidence>
<dbReference type="STRING" id="1560201.NG42_12455"/>
<dbReference type="Proteomes" id="UP000036851">
    <property type="component" value="Unassembled WGS sequence"/>
</dbReference>
<keyword evidence="5 12" id="KW-0479">Metal-binding</keyword>
<feature type="signal peptide" evidence="13">
    <location>
        <begin position="1"/>
        <end position="30"/>
    </location>
</feature>
<feature type="binding site" description="covalent" evidence="11">
    <location>
        <position position="211"/>
    </location>
    <ligand>
        <name>heme c</name>
        <dbReference type="ChEBI" id="CHEBI:61717"/>
        <label>2</label>
    </ligand>
</feature>
<evidence type="ECO:0000256" key="9">
    <source>
        <dbReference type="ARBA" id="ARBA00023004"/>
    </source>
</evidence>
<evidence type="ECO:0000256" key="12">
    <source>
        <dbReference type="PIRSR" id="PIRSR000018-51"/>
    </source>
</evidence>
<comment type="cofactor">
    <cofactor evidence="11">
        <name>heme c</name>
        <dbReference type="ChEBI" id="CHEBI:61717"/>
    </cofactor>
    <text evidence="11">Binds 3 heme c groups covalently per subunit.</text>
</comment>
<proteinExistence type="predicted"/>
<keyword evidence="3" id="KW-1003">Cell membrane</keyword>
<evidence type="ECO:0000256" key="3">
    <source>
        <dbReference type="ARBA" id="ARBA00022475"/>
    </source>
</evidence>
<dbReference type="GO" id="GO:0005506">
    <property type="term" value="F:iron ion binding"/>
    <property type="evidence" value="ECO:0007669"/>
    <property type="project" value="InterPro"/>
</dbReference>
<keyword evidence="8" id="KW-0249">Electron transport</keyword>
<dbReference type="PANTHER" id="PTHR35008:SF8">
    <property type="entry name" value="ALCOHOL DEHYDROGENASE CYTOCHROME C SUBUNIT"/>
    <property type="match status" value="1"/>
</dbReference>
<dbReference type="GO" id="GO:0009055">
    <property type="term" value="F:electron transfer activity"/>
    <property type="evidence" value="ECO:0007669"/>
    <property type="project" value="InterPro"/>
</dbReference>
<keyword evidence="18" id="KW-1185">Reference proteome</keyword>
<feature type="binding site" description="axial binding residue" evidence="12">
    <location>
        <position position="215"/>
    </location>
    <ligand>
        <name>heme c</name>
        <dbReference type="ChEBI" id="CHEBI:61717"/>
        <label>2</label>
    </ligand>
    <ligandPart>
        <name>Fe</name>
        <dbReference type="ChEBI" id="CHEBI:18248"/>
    </ligandPart>
</feature>
<dbReference type="InterPro" id="IPR051459">
    <property type="entry name" value="Cytochrome_c-type_DH"/>
</dbReference>
<protein>
    <submittedName>
        <fullName evidence="16">Alcohol dehydrogenase</fullName>
    </submittedName>
</protein>
<dbReference type="SUPFAM" id="SSF46626">
    <property type="entry name" value="Cytochrome c"/>
    <property type="match status" value="3"/>
</dbReference>
<evidence type="ECO:0000256" key="2">
    <source>
        <dbReference type="ARBA" id="ARBA00022448"/>
    </source>
</evidence>
<dbReference type="PATRIC" id="fig|1560201.3.peg.2659"/>
<dbReference type="PIRSF" id="PIRSF000018">
    <property type="entry name" value="Mb_ADH_cyt_c"/>
    <property type="match status" value="1"/>
</dbReference>
<dbReference type="Proteomes" id="UP000037088">
    <property type="component" value="Unassembled WGS sequence"/>
</dbReference>
<dbReference type="EMBL" id="JRXF01000014">
    <property type="protein sequence ID" value="KOC93392.1"/>
    <property type="molecule type" value="Genomic_DNA"/>
</dbReference>
<feature type="binding site" description="covalent" evidence="11">
    <location>
        <position position="64"/>
    </location>
    <ligand>
        <name>heme c</name>
        <dbReference type="ChEBI" id="CHEBI:61717"/>
        <label>1</label>
    </ligand>
</feature>
<evidence type="ECO:0000256" key="8">
    <source>
        <dbReference type="ARBA" id="ARBA00022982"/>
    </source>
</evidence>
<feature type="binding site" description="covalent" evidence="11">
    <location>
        <position position="331"/>
    </location>
    <ligand>
        <name>heme c</name>
        <dbReference type="ChEBI" id="CHEBI:61717"/>
        <label>3</label>
    </ligand>
</feature>
<gene>
    <name evidence="15" type="ORF">NG42_12455</name>
    <name evidence="16" type="ORF">NG43_10120</name>
</gene>
<dbReference type="InterPro" id="IPR009056">
    <property type="entry name" value="Cyt_c-like_dom"/>
</dbReference>
<comment type="caution">
    <text evidence="16">The sequence shown here is derived from an EMBL/GenBank/DDBJ whole genome shotgun (WGS) entry which is preliminary data.</text>
</comment>
<organism evidence="16 17">
    <name type="scientific">Winslowiella iniecta</name>
    <dbReference type="NCBI Taxonomy" id="1560201"/>
    <lineage>
        <taxon>Bacteria</taxon>
        <taxon>Pseudomonadati</taxon>
        <taxon>Pseudomonadota</taxon>
        <taxon>Gammaproteobacteria</taxon>
        <taxon>Enterobacterales</taxon>
        <taxon>Erwiniaceae</taxon>
        <taxon>Winslowiella</taxon>
    </lineage>
</organism>
<feature type="binding site" description="covalent" evidence="11">
    <location>
        <position position="334"/>
    </location>
    <ligand>
        <name>heme c</name>
        <dbReference type="ChEBI" id="CHEBI:61717"/>
        <label>3</label>
    </ligand>
</feature>
<evidence type="ECO:0000256" key="4">
    <source>
        <dbReference type="ARBA" id="ARBA00022617"/>
    </source>
</evidence>
<keyword evidence="7" id="KW-0677">Repeat</keyword>
<comment type="subcellular location">
    <subcellularLocation>
        <location evidence="1">Cell membrane</location>
    </subcellularLocation>
</comment>
<evidence type="ECO:0000313" key="18">
    <source>
        <dbReference type="Proteomes" id="UP000037088"/>
    </source>
</evidence>
<evidence type="ECO:0000256" key="11">
    <source>
        <dbReference type="PIRSR" id="PIRSR000018-50"/>
    </source>
</evidence>
<dbReference type="Pfam" id="PF00034">
    <property type="entry name" value="Cytochrom_C"/>
    <property type="match status" value="3"/>
</dbReference>
<dbReference type="GO" id="GO:0020037">
    <property type="term" value="F:heme binding"/>
    <property type="evidence" value="ECO:0007669"/>
    <property type="project" value="InterPro"/>
</dbReference>
<reference evidence="17 18" key="1">
    <citation type="journal article" date="2015" name="Int. J. Syst. Evol. Microbiol.">
        <title>Erwinia iniecta sp. nov., isolated from Russian wheat aphids (Diuraphis noxia).</title>
        <authorList>
            <person name="Campillo T."/>
            <person name="Luna E."/>
            <person name="Portier P."/>
            <person name="Fischer-Le Saux M."/>
            <person name="Lapitan N."/>
            <person name="Tisserat N.A."/>
            <person name="Leach J.E."/>
        </authorList>
    </citation>
    <scope>NUCLEOTIDE SEQUENCE [LARGE SCALE GENOMIC DNA]</scope>
    <source>
        <strain evidence="15 18">B120</strain>
        <strain evidence="16 17">B149</strain>
    </source>
</reference>
<feature type="binding site" description="covalent" evidence="11">
    <location>
        <position position="67"/>
    </location>
    <ligand>
        <name>heme c</name>
        <dbReference type="ChEBI" id="CHEBI:61717"/>
        <label>1</label>
    </ligand>
</feature>
<feature type="binding site" description="axial binding residue" evidence="12">
    <location>
        <position position="68"/>
    </location>
    <ligand>
        <name>heme c</name>
        <dbReference type="ChEBI" id="CHEBI:61717"/>
        <label>1</label>
    </ligand>
    <ligandPart>
        <name>Fe</name>
        <dbReference type="ChEBI" id="CHEBI:18248"/>
    </ligandPart>
</feature>
<feature type="binding site" description="axial binding residue" evidence="12">
    <location>
        <position position="335"/>
    </location>
    <ligand>
        <name>heme c</name>
        <dbReference type="ChEBI" id="CHEBI:61717"/>
        <label>3</label>
    </ligand>
    <ligandPart>
        <name>Fe</name>
        <dbReference type="ChEBI" id="CHEBI:18248"/>
    </ligandPart>
</feature>
<keyword evidence="10" id="KW-0472">Membrane</keyword>
<evidence type="ECO:0000256" key="10">
    <source>
        <dbReference type="ARBA" id="ARBA00023136"/>
    </source>
</evidence>
<evidence type="ECO:0000256" key="7">
    <source>
        <dbReference type="ARBA" id="ARBA00022737"/>
    </source>
</evidence>
<dbReference type="AlphaFoldDB" id="A0A0L7TDG0"/>
<keyword evidence="6 13" id="KW-0732">Signal</keyword>
<keyword evidence="2" id="KW-0813">Transport</keyword>
<feature type="chain" id="PRO_5008219523" evidence="13">
    <location>
        <begin position="31"/>
        <end position="441"/>
    </location>
</feature>
<keyword evidence="9 12" id="KW-0408">Iron</keyword>
<dbReference type="RefSeq" id="WP_052899762.1">
    <property type="nucleotide sequence ID" value="NZ_JRXE01000016.1"/>
</dbReference>
<feature type="binding site" description="covalent" evidence="11">
    <location>
        <position position="214"/>
    </location>
    <ligand>
        <name>heme c</name>
        <dbReference type="ChEBI" id="CHEBI:61717"/>
        <label>2</label>
    </ligand>
</feature>
<dbReference type="GO" id="GO:0005886">
    <property type="term" value="C:plasma membrane"/>
    <property type="evidence" value="ECO:0007669"/>
    <property type="project" value="UniProtKB-SubCell"/>
</dbReference>
<feature type="domain" description="Cytochrome c" evidence="14">
    <location>
        <begin position="196"/>
        <end position="303"/>
    </location>
</feature>
<dbReference type="InterPro" id="IPR014353">
    <property type="entry name" value="Membr-bd_ADH_cyt_c"/>
</dbReference>
<evidence type="ECO:0000256" key="5">
    <source>
        <dbReference type="ARBA" id="ARBA00022723"/>
    </source>
</evidence>
<evidence type="ECO:0000313" key="15">
    <source>
        <dbReference type="EMBL" id="KOC89374.1"/>
    </source>
</evidence>
<name>A0A0L7TDG0_9GAMM</name>